<dbReference type="InterPro" id="IPR037171">
    <property type="entry name" value="NagB/RpiA_transferase-like"/>
</dbReference>
<evidence type="ECO:0000256" key="4">
    <source>
        <dbReference type="ARBA" id="ARBA00036539"/>
    </source>
</evidence>
<dbReference type="EC" id="6.3.3.2" evidence="5"/>
<evidence type="ECO:0000256" key="5">
    <source>
        <dbReference type="ARBA" id="ARBA00038966"/>
    </source>
</evidence>
<evidence type="ECO:0000313" key="7">
    <source>
        <dbReference type="Proteomes" id="UP001164743"/>
    </source>
</evidence>
<evidence type="ECO:0000256" key="1">
    <source>
        <dbReference type="ARBA" id="ARBA00010638"/>
    </source>
</evidence>
<sequence>MLSRVVCRASTTMTNPSSAANATFQPAPSIGHQKLLIRRQIRSVLKDIPPESLAHQGAEVLKHLRSFKHYVDSNRVSCYKSMRSGELPTESIIKNLLDTKKKVFLPYIHYPLEPADQNKTGSHRMEMLELETWTEFQTGLVPVSFSASPSSPQVFQFDPAKISGLENALTEGLDLILLPGLAFDRYGNRLGHGKGYYDEYLNEYASVASRPPIANPDYREKGTSETREKMKPPILVGICLREQVLPEEEYIPTQAHDRRLDYLVSPDEVIHLQK</sequence>
<evidence type="ECO:0000313" key="6">
    <source>
        <dbReference type="EMBL" id="WAQ84380.1"/>
    </source>
</evidence>
<dbReference type="PANTHER" id="PTHR23407">
    <property type="entry name" value="ATPASE INHIBITOR/5-FORMYLTETRAHYDROFOLATE CYCLO-LIGASE"/>
    <property type="match status" value="1"/>
</dbReference>
<accession>A0ABY7CKQ2</accession>
<dbReference type="RefSeq" id="XP_053019935.1">
    <property type="nucleotide sequence ID" value="XM_053168758.1"/>
</dbReference>
<keyword evidence="2" id="KW-0547">Nucleotide-binding</keyword>
<dbReference type="PANTHER" id="PTHR23407:SF1">
    <property type="entry name" value="5-FORMYLTETRAHYDROFOLATE CYCLO-LIGASE"/>
    <property type="match status" value="1"/>
</dbReference>
<evidence type="ECO:0000256" key="2">
    <source>
        <dbReference type="ARBA" id="ARBA00022741"/>
    </source>
</evidence>
<dbReference type="Proteomes" id="UP001164743">
    <property type="component" value="Chromosome 4A"/>
</dbReference>
<gene>
    <name evidence="6" type="ORF">PtA15_4A833</name>
</gene>
<dbReference type="GeneID" id="77809653"/>
<keyword evidence="7" id="KW-1185">Reference proteome</keyword>
<dbReference type="Pfam" id="PF01812">
    <property type="entry name" value="5-FTHF_cyc-lig"/>
    <property type="match status" value="1"/>
</dbReference>
<keyword evidence="3" id="KW-0067">ATP-binding</keyword>
<comment type="similarity">
    <text evidence="1">Belongs to the 5-formyltetrahydrofolate cyclo-ligase family.</text>
</comment>
<dbReference type="InterPro" id="IPR002698">
    <property type="entry name" value="FTHF_cligase"/>
</dbReference>
<comment type="catalytic activity">
    <reaction evidence="4">
        <text>(6S)-5-formyl-5,6,7,8-tetrahydrofolate + ATP = (6R)-5,10-methenyltetrahydrofolate + ADP + phosphate</text>
        <dbReference type="Rhea" id="RHEA:10488"/>
        <dbReference type="ChEBI" id="CHEBI:30616"/>
        <dbReference type="ChEBI" id="CHEBI:43474"/>
        <dbReference type="ChEBI" id="CHEBI:57455"/>
        <dbReference type="ChEBI" id="CHEBI:57457"/>
        <dbReference type="ChEBI" id="CHEBI:456216"/>
        <dbReference type="EC" id="6.3.3.2"/>
    </reaction>
</comment>
<organism evidence="6 7">
    <name type="scientific">Puccinia triticina</name>
    <dbReference type="NCBI Taxonomy" id="208348"/>
    <lineage>
        <taxon>Eukaryota</taxon>
        <taxon>Fungi</taxon>
        <taxon>Dikarya</taxon>
        <taxon>Basidiomycota</taxon>
        <taxon>Pucciniomycotina</taxon>
        <taxon>Pucciniomycetes</taxon>
        <taxon>Pucciniales</taxon>
        <taxon>Pucciniaceae</taxon>
        <taxon>Puccinia</taxon>
    </lineage>
</organism>
<protein>
    <recommendedName>
        <fullName evidence="5">5-formyltetrahydrofolate cyclo-ligase</fullName>
        <ecNumber evidence="5">6.3.3.2</ecNumber>
    </recommendedName>
</protein>
<dbReference type="Gene3D" id="3.40.50.10420">
    <property type="entry name" value="NagB/RpiA/CoA transferase-like"/>
    <property type="match status" value="1"/>
</dbReference>
<name>A0ABY7CKQ2_9BASI</name>
<proteinExistence type="inferred from homology"/>
<dbReference type="SUPFAM" id="SSF100950">
    <property type="entry name" value="NagB/RpiA/CoA transferase-like"/>
    <property type="match status" value="1"/>
</dbReference>
<dbReference type="EMBL" id="CP110424">
    <property type="protein sequence ID" value="WAQ84380.1"/>
    <property type="molecule type" value="Genomic_DNA"/>
</dbReference>
<reference evidence="6" key="1">
    <citation type="submission" date="2022-10" db="EMBL/GenBank/DDBJ databases">
        <title>Puccinia triticina Genome sequencing and assembly.</title>
        <authorList>
            <person name="Li C."/>
        </authorList>
    </citation>
    <scope>NUCLEOTIDE SEQUENCE</scope>
    <source>
        <strain evidence="6">Pt15</strain>
    </source>
</reference>
<evidence type="ECO:0000256" key="3">
    <source>
        <dbReference type="ARBA" id="ARBA00022840"/>
    </source>
</evidence>
<dbReference type="InterPro" id="IPR024185">
    <property type="entry name" value="FTHF_cligase-like_sf"/>
</dbReference>